<evidence type="ECO:0000313" key="3">
    <source>
        <dbReference type="Proteomes" id="UP001054857"/>
    </source>
</evidence>
<dbReference type="Proteomes" id="UP001054857">
    <property type="component" value="Unassembled WGS sequence"/>
</dbReference>
<keyword evidence="3" id="KW-1185">Reference proteome</keyword>
<feature type="compositionally biased region" description="Low complexity" evidence="1">
    <location>
        <begin position="166"/>
        <end position="209"/>
    </location>
</feature>
<name>A0AAD3DPF9_9CHLO</name>
<protein>
    <submittedName>
        <fullName evidence="2">Uncharacterized protein</fullName>
    </submittedName>
</protein>
<feature type="compositionally biased region" description="Basic and acidic residues" evidence="1">
    <location>
        <begin position="65"/>
        <end position="76"/>
    </location>
</feature>
<dbReference type="AlphaFoldDB" id="A0AAD3DPF9"/>
<feature type="non-terminal residue" evidence="2">
    <location>
        <position position="228"/>
    </location>
</feature>
<feature type="region of interest" description="Disordered" evidence="1">
    <location>
        <begin position="166"/>
        <end position="228"/>
    </location>
</feature>
<evidence type="ECO:0000256" key="1">
    <source>
        <dbReference type="SAM" id="MobiDB-lite"/>
    </source>
</evidence>
<accession>A0AAD3DPF9</accession>
<sequence length="228" mass="23441">GGKTKAGKSTGKKPPTARRSRGGAAGAAAAAAAGGGAEGVAVKQEEEEGGAEQAAPRDFSGTDPELFRQYDTRPDPEEGGASLDKAGPGMIVKRWQALLSSLPASSLRTYAPGERMGGCELSSYDQAYGEFIHLYGSKLPAGAAKRILVEAKRRVRLLVRTPPTAACTPAATHKTSAAQDDNNTAAATAPASHPSGRAARAAALRAVAASREHLTRGSFRDGSSEEEE</sequence>
<organism evidence="2 3">
    <name type="scientific">Astrephomene gubernaculifera</name>
    <dbReference type="NCBI Taxonomy" id="47775"/>
    <lineage>
        <taxon>Eukaryota</taxon>
        <taxon>Viridiplantae</taxon>
        <taxon>Chlorophyta</taxon>
        <taxon>core chlorophytes</taxon>
        <taxon>Chlorophyceae</taxon>
        <taxon>CS clade</taxon>
        <taxon>Chlamydomonadales</taxon>
        <taxon>Astrephomenaceae</taxon>
        <taxon>Astrephomene</taxon>
    </lineage>
</organism>
<dbReference type="EMBL" id="BMAR01000010">
    <property type="protein sequence ID" value="GFR45418.1"/>
    <property type="molecule type" value="Genomic_DNA"/>
</dbReference>
<feature type="non-terminal residue" evidence="2">
    <location>
        <position position="1"/>
    </location>
</feature>
<comment type="caution">
    <text evidence="2">The sequence shown here is derived from an EMBL/GenBank/DDBJ whole genome shotgun (WGS) entry which is preliminary data.</text>
</comment>
<feature type="region of interest" description="Disordered" evidence="1">
    <location>
        <begin position="1"/>
        <end position="87"/>
    </location>
</feature>
<gene>
    <name evidence="2" type="ORF">Agub_g6797</name>
</gene>
<evidence type="ECO:0000313" key="2">
    <source>
        <dbReference type="EMBL" id="GFR45418.1"/>
    </source>
</evidence>
<feature type="compositionally biased region" description="Basic and acidic residues" evidence="1">
    <location>
        <begin position="210"/>
        <end position="228"/>
    </location>
</feature>
<proteinExistence type="predicted"/>
<reference evidence="2 3" key="1">
    <citation type="journal article" date="2021" name="Sci. Rep.">
        <title>Genome sequencing of the multicellular alga Astrephomene provides insights into convergent evolution of germ-soma differentiation.</title>
        <authorList>
            <person name="Yamashita S."/>
            <person name="Yamamoto K."/>
            <person name="Matsuzaki R."/>
            <person name="Suzuki S."/>
            <person name="Yamaguchi H."/>
            <person name="Hirooka S."/>
            <person name="Minakuchi Y."/>
            <person name="Miyagishima S."/>
            <person name="Kawachi M."/>
            <person name="Toyoda A."/>
            <person name="Nozaki H."/>
        </authorList>
    </citation>
    <scope>NUCLEOTIDE SEQUENCE [LARGE SCALE GENOMIC DNA]</scope>
    <source>
        <strain evidence="2 3">NIES-4017</strain>
    </source>
</reference>